<protein>
    <submittedName>
        <fullName evidence="1">Uncharacterized protein</fullName>
    </submittedName>
</protein>
<comment type="caution">
    <text evidence="1">The sequence shown here is derived from an EMBL/GenBank/DDBJ whole genome shotgun (WGS) entry which is preliminary data.</text>
</comment>
<evidence type="ECO:0000313" key="2">
    <source>
        <dbReference type="Proteomes" id="UP000314294"/>
    </source>
</evidence>
<name>A0A4Z2INR7_9TELE</name>
<sequence>MGNSFGHVFFLCTWRGDSRADETGEFTGRGSRSKVVVFMNAAPRLDVLRPQKFTGGQEVTVDPE</sequence>
<dbReference type="EMBL" id="SRLO01000068">
    <property type="protein sequence ID" value="TNN79094.1"/>
    <property type="molecule type" value="Genomic_DNA"/>
</dbReference>
<reference evidence="1 2" key="1">
    <citation type="submission" date="2019-03" db="EMBL/GenBank/DDBJ databases">
        <title>First draft genome of Liparis tanakae, snailfish: a comprehensive survey of snailfish specific genes.</title>
        <authorList>
            <person name="Kim W."/>
            <person name="Song I."/>
            <person name="Jeong J.-H."/>
            <person name="Kim D."/>
            <person name="Kim S."/>
            <person name="Ryu S."/>
            <person name="Song J.Y."/>
            <person name="Lee S.K."/>
        </authorList>
    </citation>
    <scope>NUCLEOTIDE SEQUENCE [LARGE SCALE GENOMIC DNA]</scope>
    <source>
        <tissue evidence="1">Muscle</tissue>
    </source>
</reference>
<accession>A0A4Z2INR7</accession>
<keyword evidence="2" id="KW-1185">Reference proteome</keyword>
<organism evidence="1 2">
    <name type="scientific">Liparis tanakae</name>
    <name type="common">Tanaka's snailfish</name>
    <dbReference type="NCBI Taxonomy" id="230148"/>
    <lineage>
        <taxon>Eukaryota</taxon>
        <taxon>Metazoa</taxon>
        <taxon>Chordata</taxon>
        <taxon>Craniata</taxon>
        <taxon>Vertebrata</taxon>
        <taxon>Euteleostomi</taxon>
        <taxon>Actinopterygii</taxon>
        <taxon>Neopterygii</taxon>
        <taxon>Teleostei</taxon>
        <taxon>Neoteleostei</taxon>
        <taxon>Acanthomorphata</taxon>
        <taxon>Eupercaria</taxon>
        <taxon>Perciformes</taxon>
        <taxon>Cottioidei</taxon>
        <taxon>Cottales</taxon>
        <taxon>Liparidae</taxon>
        <taxon>Liparis</taxon>
    </lineage>
</organism>
<dbReference type="Proteomes" id="UP000314294">
    <property type="component" value="Unassembled WGS sequence"/>
</dbReference>
<dbReference type="AlphaFoldDB" id="A0A4Z2INR7"/>
<evidence type="ECO:0000313" key="1">
    <source>
        <dbReference type="EMBL" id="TNN79094.1"/>
    </source>
</evidence>
<gene>
    <name evidence="1" type="ORF">EYF80_010773</name>
</gene>
<proteinExistence type="predicted"/>